<feature type="compositionally biased region" description="Polar residues" evidence="1">
    <location>
        <begin position="88"/>
        <end position="99"/>
    </location>
</feature>
<proteinExistence type="predicted"/>
<evidence type="ECO:0000256" key="1">
    <source>
        <dbReference type="SAM" id="MobiDB-lite"/>
    </source>
</evidence>
<evidence type="ECO:0000313" key="3">
    <source>
        <dbReference type="Proteomes" id="UP001150238"/>
    </source>
</evidence>
<evidence type="ECO:0000313" key="2">
    <source>
        <dbReference type="EMBL" id="KAJ4493947.1"/>
    </source>
</evidence>
<name>A0A9W9AZG3_9AGAR</name>
<dbReference type="Proteomes" id="UP001150238">
    <property type="component" value="Unassembled WGS sequence"/>
</dbReference>
<reference evidence="2" key="1">
    <citation type="submission" date="2022-08" db="EMBL/GenBank/DDBJ databases">
        <authorList>
            <consortium name="DOE Joint Genome Institute"/>
            <person name="Min B."/>
            <person name="Riley R."/>
            <person name="Sierra-Patev S."/>
            <person name="Naranjo-Ortiz M."/>
            <person name="Looney B."/>
            <person name="Konkel Z."/>
            <person name="Slot J.C."/>
            <person name="Sakamoto Y."/>
            <person name="Steenwyk J.L."/>
            <person name="Rokas A."/>
            <person name="Carro J."/>
            <person name="Camarero S."/>
            <person name="Ferreira P."/>
            <person name="Molpeceres G."/>
            <person name="Ruiz-Duenas F.J."/>
            <person name="Serrano A."/>
            <person name="Henrissat B."/>
            <person name="Drula E."/>
            <person name="Hughes K.W."/>
            <person name="Mata J.L."/>
            <person name="Ishikawa N.K."/>
            <person name="Vargas-Isla R."/>
            <person name="Ushijima S."/>
            <person name="Smith C.A."/>
            <person name="Ahrendt S."/>
            <person name="Andreopoulos W."/>
            <person name="He G."/>
            <person name="Labutti K."/>
            <person name="Lipzen A."/>
            <person name="Ng V."/>
            <person name="Sandor L."/>
            <person name="Barry K."/>
            <person name="Martinez A.T."/>
            <person name="Xiao Y."/>
            <person name="Gibbons J.G."/>
            <person name="Terashima K."/>
            <person name="Hibbett D.S."/>
            <person name="Grigoriev I.V."/>
        </authorList>
    </citation>
    <scope>NUCLEOTIDE SEQUENCE</scope>
    <source>
        <strain evidence="2">Sp2 HRB7682 ss15</strain>
    </source>
</reference>
<sequence>MSGQNIGQLQDILLVPRFFLVFLIHQRIELPLDILRSHARKQRIQQVFKSPITNDPTFSSAPVASVSSSSHDIVALSDPSTSSSVSSNTRDITPNNQSEEPAVVDHSMQLNDSSEEPAIVDHGMRLETLEEELNIRIAALQDADSRLDFVQQPSSEKSFIFPDPETILKVNCGPFALSSTYPRNRRFLETEARLCFLLRELHQDHVRSNPADWERMEDLLYSALEKLHRMKGREWELQASSGLTQYIVHNHESHPFSSTRFDQDSYKESQARNTHVSWAKYCTADTQGHSHCH</sequence>
<feature type="region of interest" description="Disordered" evidence="1">
    <location>
        <begin position="74"/>
        <end position="105"/>
    </location>
</feature>
<reference evidence="2" key="2">
    <citation type="journal article" date="2023" name="Proc. Natl. Acad. Sci. U.S.A.">
        <title>A global phylogenomic analysis of the shiitake genus Lentinula.</title>
        <authorList>
            <person name="Sierra-Patev S."/>
            <person name="Min B."/>
            <person name="Naranjo-Ortiz M."/>
            <person name="Looney B."/>
            <person name="Konkel Z."/>
            <person name="Slot J.C."/>
            <person name="Sakamoto Y."/>
            <person name="Steenwyk J.L."/>
            <person name="Rokas A."/>
            <person name="Carro J."/>
            <person name="Camarero S."/>
            <person name="Ferreira P."/>
            <person name="Molpeceres G."/>
            <person name="Ruiz-Duenas F.J."/>
            <person name="Serrano A."/>
            <person name="Henrissat B."/>
            <person name="Drula E."/>
            <person name="Hughes K.W."/>
            <person name="Mata J.L."/>
            <person name="Ishikawa N.K."/>
            <person name="Vargas-Isla R."/>
            <person name="Ushijima S."/>
            <person name="Smith C.A."/>
            <person name="Donoghue J."/>
            <person name="Ahrendt S."/>
            <person name="Andreopoulos W."/>
            <person name="He G."/>
            <person name="LaButti K."/>
            <person name="Lipzen A."/>
            <person name="Ng V."/>
            <person name="Riley R."/>
            <person name="Sandor L."/>
            <person name="Barry K."/>
            <person name="Martinez A.T."/>
            <person name="Xiao Y."/>
            <person name="Gibbons J.G."/>
            <person name="Terashima K."/>
            <person name="Grigoriev I.V."/>
            <person name="Hibbett D."/>
        </authorList>
    </citation>
    <scope>NUCLEOTIDE SEQUENCE</scope>
    <source>
        <strain evidence="2">Sp2 HRB7682 ss15</strain>
    </source>
</reference>
<accession>A0A9W9AZG3</accession>
<feature type="compositionally biased region" description="Low complexity" evidence="1">
    <location>
        <begin position="77"/>
        <end position="87"/>
    </location>
</feature>
<dbReference type="EMBL" id="JANVFS010000003">
    <property type="protein sequence ID" value="KAJ4493947.1"/>
    <property type="molecule type" value="Genomic_DNA"/>
</dbReference>
<organism evidence="2 3">
    <name type="scientific">Lentinula lateritia</name>
    <dbReference type="NCBI Taxonomy" id="40482"/>
    <lineage>
        <taxon>Eukaryota</taxon>
        <taxon>Fungi</taxon>
        <taxon>Dikarya</taxon>
        <taxon>Basidiomycota</taxon>
        <taxon>Agaricomycotina</taxon>
        <taxon>Agaricomycetes</taxon>
        <taxon>Agaricomycetidae</taxon>
        <taxon>Agaricales</taxon>
        <taxon>Marasmiineae</taxon>
        <taxon>Omphalotaceae</taxon>
        <taxon>Lentinula</taxon>
    </lineage>
</organism>
<comment type="caution">
    <text evidence="2">The sequence shown here is derived from an EMBL/GenBank/DDBJ whole genome shotgun (WGS) entry which is preliminary data.</text>
</comment>
<dbReference type="AlphaFoldDB" id="A0A9W9AZG3"/>
<protein>
    <submittedName>
        <fullName evidence="2">Uncharacterized protein</fullName>
    </submittedName>
</protein>
<gene>
    <name evidence="2" type="ORF">C8J55DRAFT_485268</name>
</gene>